<reference evidence="1 2" key="1">
    <citation type="journal article" date="2021" name="Hortic Res">
        <title>High-quality reference genome and annotation aids understanding of berry development for evergreen blueberry (Vaccinium darrowii).</title>
        <authorList>
            <person name="Yu J."/>
            <person name="Hulse-Kemp A.M."/>
            <person name="Babiker E."/>
            <person name="Staton M."/>
        </authorList>
    </citation>
    <scope>NUCLEOTIDE SEQUENCE [LARGE SCALE GENOMIC DNA]</scope>
    <source>
        <strain evidence="2">cv. NJ 8807/NJ 8810</strain>
        <tissue evidence="1">Young leaf</tissue>
    </source>
</reference>
<protein>
    <submittedName>
        <fullName evidence="1">Uncharacterized protein</fullName>
    </submittedName>
</protein>
<accession>A0ACB7Z3F8</accession>
<keyword evidence="2" id="KW-1185">Reference proteome</keyword>
<evidence type="ECO:0000313" key="2">
    <source>
        <dbReference type="Proteomes" id="UP000828048"/>
    </source>
</evidence>
<sequence>MLPKIQAESAIVSRGMTETEPDEQREEERVDKSMSTFKILLWHGGSVYDAWFSCASNLRSEEAMVPQKQAESAIVSRGMTEPDEQTQQREEESVGLFMMPGSTVYQT</sequence>
<proteinExistence type="predicted"/>
<name>A0ACB7Z3F8_9ERIC</name>
<dbReference type="Proteomes" id="UP000828048">
    <property type="component" value="Chromosome 4"/>
</dbReference>
<gene>
    <name evidence="1" type="ORF">Vadar_009750</name>
</gene>
<evidence type="ECO:0000313" key="1">
    <source>
        <dbReference type="EMBL" id="KAH7860131.1"/>
    </source>
</evidence>
<dbReference type="EMBL" id="CM037154">
    <property type="protein sequence ID" value="KAH7860131.1"/>
    <property type="molecule type" value="Genomic_DNA"/>
</dbReference>
<comment type="caution">
    <text evidence="1">The sequence shown here is derived from an EMBL/GenBank/DDBJ whole genome shotgun (WGS) entry which is preliminary data.</text>
</comment>
<organism evidence="1 2">
    <name type="scientific">Vaccinium darrowii</name>
    <dbReference type="NCBI Taxonomy" id="229202"/>
    <lineage>
        <taxon>Eukaryota</taxon>
        <taxon>Viridiplantae</taxon>
        <taxon>Streptophyta</taxon>
        <taxon>Embryophyta</taxon>
        <taxon>Tracheophyta</taxon>
        <taxon>Spermatophyta</taxon>
        <taxon>Magnoliopsida</taxon>
        <taxon>eudicotyledons</taxon>
        <taxon>Gunneridae</taxon>
        <taxon>Pentapetalae</taxon>
        <taxon>asterids</taxon>
        <taxon>Ericales</taxon>
        <taxon>Ericaceae</taxon>
        <taxon>Vaccinioideae</taxon>
        <taxon>Vaccinieae</taxon>
        <taxon>Vaccinium</taxon>
    </lineage>
</organism>